<organism evidence="1">
    <name type="scientific">marine sediment metagenome</name>
    <dbReference type="NCBI Taxonomy" id="412755"/>
    <lineage>
        <taxon>unclassified sequences</taxon>
        <taxon>metagenomes</taxon>
        <taxon>ecological metagenomes</taxon>
    </lineage>
</organism>
<dbReference type="AlphaFoldDB" id="X0SLQ8"/>
<gene>
    <name evidence="1" type="ORF">S01H1_17921</name>
</gene>
<evidence type="ECO:0000313" key="1">
    <source>
        <dbReference type="EMBL" id="GAF76056.1"/>
    </source>
</evidence>
<dbReference type="EMBL" id="BARS01009537">
    <property type="protein sequence ID" value="GAF76056.1"/>
    <property type="molecule type" value="Genomic_DNA"/>
</dbReference>
<protein>
    <submittedName>
        <fullName evidence="1">Uncharacterized protein</fullName>
    </submittedName>
</protein>
<name>X0SLQ8_9ZZZZ</name>
<accession>X0SLQ8</accession>
<proteinExistence type="predicted"/>
<feature type="non-terminal residue" evidence="1">
    <location>
        <position position="306"/>
    </location>
</feature>
<reference evidence="1" key="1">
    <citation type="journal article" date="2014" name="Front. Microbiol.">
        <title>High frequency of phylogenetically diverse reductive dehalogenase-homologous genes in deep subseafloor sedimentary metagenomes.</title>
        <authorList>
            <person name="Kawai M."/>
            <person name="Futagami T."/>
            <person name="Toyoda A."/>
            <person name="Takaki Y."/>
            <person name="Nishi S."/>
            <person name="Hori S."/>
            <person name="Arai W."/>
            <person name="Tsubouchi T."/>
            <person name="Morono Y."/>
            <person name="Uchiyama I."/>
            <person name="Ito T."/>
            <person name="Fujiyama A."/>
            <person name="Inagaki F."/>
            <person name="Takami H."/>
        </authorList>
    </citation>
    <scope>NUCLEOTIDE SEQUENCE</scope>
    <source>
        <strain evidence="1">Expedition CK06-06</strain>
    </source>
</reference>
<sequence length="306" mass="30033">MSANRVAYVTLRDTAAERGAAIDALGALSVTFGGVAQSVNFGGISQPINDGGVPLDVDLHDGASNALTSTIVGADRALDVNIVQTVGGAGGTSMADDAAFTVGVTNITPAGAMFDDVAPDSVDEGDGGILRMSANRNLYVYLRDAAGNERGLNVDALGSIGITNADLVTLGGAVVAGQMQVDVVAALPAGANNIGDVDILSVPAPLNLTGGGVELNALRVTLASDSTGQVALSAAIPAGANNIGDVDVLTVPAPLDVVGNGAAATALRVTLANDSTGQVTITGAIPAGANNIGDVDVLSMPAPLNL</sequence>
<comment type="caution">
    <text evidence="1">The sequence shown here is derived from an EMBL/GenBank/DDBJ whole genome shotgun (WGS) entry which is preliminary data.</text>
</comment>